<feature type="transmembrane region" description="Helical" evidence="10">
    <location>
        <begin position="247"/>
        <end position="267"/>
    </location>
</feature>
<dbReference type="InterPro" id="IPR023298">
    <property type="entry name" value="ATPase_P-typ_TM_dom_sf"/>
</dbReference>
<evidence type="ECO:0000313" key="13">
    <source>
        <dbReference type="Proteomes" id="UP000236319"/>
    </source>
</evidence>
<dbReference type="PANTHER" id="PTHR45630">
    <property type="entry name" value="CATION-TRANSPORTING ATPASE-RELATED"/>
    <property type="match status" value="1"/>
</dbReference>
<dbReference type="InterPro" id="IPR008250">
    <property type="entry name" value="ATPase_P-typ_transduc_dom_A_sf"/>
</dbReference>
<protein>
    <submittedName>
        <fullName evidence="12">Probable cation-transporting ATPase 13A1-like protein</fullName>
    </submittedName>
</protein>
<evidence type="ECO:0000256" key="1">
    <source>
        <dbReference type="ARBA" id="ARBA00004141"/>
    </source>
</evidence>
<dbReference type="AlphaFoldDB" id="A0A2H6KA76"/>
<evidence type="ECO:0000256" key="6">
    <source>
        <dbReference type="ARBA" id="ARBA00022842"/>
    </source>
</evidence>
<dbReference type="InterPro" id="IPR006544">
    <property type="entry name" value="P-type_TPase_V"/>
</dbReference>
<feature type="transmembrane region" description="Helical" evidence="10">
    <location>
        <begin position="1232"/>
        <end position="1251"/>
    </location>
</feature>
<dbReference type="Proteomes" id="UP000236319">
    <property type="component" value="Unassembled WGS sequence"/>
</dbReference>
<dbReference type="SUPFAM" id="SSF56784">
    <property type="entry name" value="HAD-like"/>
    <property type="match status" value="1"/>
</dbReference>
<dbReference type="OrthoDB" id="48943at2759"/>
<comment type="subcellular location">
    <subcellularLocation>
        <location evidence="1">Membrane</location>
        <topology evidence="1">Multi-pass membrane protein</topology>
    </subcellularLocation>
</comment>
<dbReference type="GO" id="GO:0046872">
    <property type="term" value="F:metal ion binding"/>
    <property type="evidence" value="ECO:0007669"/>
    <property type="project" value="UniProtKB-KW"/>
</dbReference>
<dbReference type="RefSeq" id="XP_028866144.1">
    <property type="nucleotide sequence ID" value="XM_029010311.1"/>
</dbReference>
<dbReference type="InterPro" id="IPR023214">
    <property type="entry name" value="HAD_sf"/>
</dbReference>
<keyword evidence="5" id="KW-0067">ATP-binding</keyword>
<dbReference type="SFLD" id="SFLDS00003">
    <property type="entry name" value="Haloacid_Dehalogenase"/>
    <property type="match status" value="1"/>
</dbReference>
<dbReference type="PRINTS" id="PR00119">
    <property type="entry name" value="CATATPASE"/>
</dbReference>
<dbReference type="EMBL" id="BDSA01000001">
    <property type="protein sequence ID" value="GBE59901.1"/>
    <property type="molecule type" value="Genomic_DNA"/>
</dbReference>
<evidence type="ECO:0000256" key="4">
    <source>
        <dbReference type="ARBA" id="ARBA00022741"/>
    </source>
</evidence>
<dbReference type="Gene3D" id="3.40.1110.10">
    <property type="entry name" value="Calcium-transporting ATPase, cytoplasmic domain N"/>
    <property type="match status" value="1"/>
</dbReference>
<gene>
    <name evidence="12" type="ORF">BOVATA_013940</name>
</gene>
<keyword evidence="13" id="KW-1185">Reference proteome</keyword>
<feature type="transmembrane region" description="Helical" evidence="10">
    <location>
        <begin position="85"/>
        <end position="107"/>
    </location>
</feature>
<organism evidence="12 13">
    <name type="scientific">Babesia ovata</name>
    <dbReference type="NCBI Taxonomy" id="189622"/>
    <lineage>
        <taxon>Eukaryota</taxon>
        <taxon>Sar</taxon>
        <taxon>Alveolata</taxon>
        <taxon>Apicomplexa</taxon>
        <taxon>Aconoidasida</taxon>
        <taxon>Piroplasmida</taxon>
        <taxon>Babesiidae</taxon>
        <taxon>Babesia</taxon>
    </lineage>
</organism>
<dbReference type="SUPFAM" id="SSF81665">
    <property type="entry name" value="Calcium ATPase, transmembrane domain M"/>
    <property type="match status" value="1"/>
</dbReference>
<evidence type="ECO:0000256" key="7">
    <source>
        <dbReference type="ARBA" id="ARBA00022967"/>
    </source>
</evidence>
<dbReference type="InterPro" id="IPR018303">
    <property type="entry name" value="ATPase_P-typ_P_site"/>
</dbReference>
<dbReference type="InterPro" id="IPR059000">
    <property type="entry name" value="ATPase_P-type_domA"/>
</dbReference>
<feature type="transmembrane region" description="Helical" evidence="10">
    <location>
        <begin position="1192"/>
        <end position="1212"/>
    </location>
</feature>
<dbReference type="GO" id="GO:0005789">
    <property type="term" value="C:endoplasmic reticulum membrane"/>
    <property type="evidence" value="ECO:0007669"/>
    <property type="project" value="TreeGrafter"/>
</dbReference>
<dbReference type="InterPro" id="IPR044492">
    <property type="entry name" value="P_typ_ATPase_HD_dom"/>
</dbReference>
<evidence type="ECO:0000256" key="3">
    <source>
        <dbReference type="ARBA" id="ARBA00022723"/>
    </source>
</evidence>
<evidence type="ECO:0000256" key="8">
    <source>
        <dbReference type="ARBA" id="ARBA00022989"/>
    </source>
</evidence>
<dbReference type="Gene3D" id="2.70.150.10">
    <property type="entry name" value="Calcium-transporting ATPase, cytoplasmic transduction domain A"/>
    <property type="match status" value="1"/>
</dbReference>
<keyword evidence="9 10" id="KW-0472">Membrane</keyword>
<dbReference type="SFLD" id="SFLDF00027">
    <property type="entry name" value="p-type_atpase"/>
    <property type="match status" value="1"/>
</dbReference>
<feature type="transmembrane region" description="Helical" evidence="10">
    <location>
        <begin position="1157"/>
        <end position="1180"/>
    </location>
</feature>
<name>A0A2H6KA76_9APIC</name>
<evidence type="ECO:0000313" key="12">
    <source>
        <dbReference type="EMBL" id="GBE59901.1"/>
    </source>
</evidence>
<keyword evidence="4" id="KW-0547">Nucleotide-binding</keyword>
<feature type="transmembrane region" description="Helical" evidence="10">
    <location>
        <begin position="1114"/>
        <end position="1137"/>
    </location>
</feature>
<dbReference type="SUPFAM" id="SSF81660">
    <property type="entry name" value="Metal cation-transporting ATPase, ATP-binding domain N"/>
    <property type="match status" value="1"/>
</dbReference>
<feature type="transmembrane region" description="Helical" evidence="10">
    <location>
        <begin position="491"/>
        <end position="519"/>
    </location>
</feature>
<dbReference type="Pfam" id="PF00122">
    <property type="entry name" value="E1-E2_ATPase"/>
    <property type="match status" value="1"/>
</dbReference>
<feature type="transmembrane region" description="Helical" evidence="10">
    <location>
        <begin position="273"/>
        <end position="291"/>
    </location>
</feature>
<dbReference type="InterPro" id="IPR023299">
    <property type="entry name" value="ATPase_P-typ_cyto_dom_N"/>
</dbReference>
<sequence length="1258" mass="139232">MAQQDHTRRVYRYVGRHAAFAQFSIAVLGIALAAAALHFRKIWALFSKPAEQAAESVAEGEAKVIRIDYAAIAARFRAMDSSECFLLVLFVVVCLLAVAMLLSLWYIPVRLFLFYEACPFVEGSDEYREYVLKKGTHVHVIGMKPSSDSTDERRATPSVIMQLMRSKLYSYYTHRHRKYVLNERRCEFEAVEHIDSVDVKVLEAWRGLSAKDKVSTKVSGIERSLVVCEDTFGDNDYQIPPCDFWKMLFDAFLSPFFLFQLLASVLWIFDSYWYYSCLTIFSIITIEVQMVNKNIREYDRINSMRIPPADVAVYRDGKWATISSAHLYPGDIFLLTHDAAAESTVVRADCLILSGEVVVDESILTGESVPQFKSALDLRLVRTKKGALTEADSEMRQSTVFAGTSIMLCRADGPSFAGVKTPKQGCVCVVLRTGFESYQGRLVNAIIRSGDRVTASTTEGWCFLAILLTFALVSCAFVVKRLPTATVKKLVLTTLHIITAVIPPEFSVILSLAVSLAILQLHGKGMYCTEPFRVPYAGDLGVCAFDKTGTLTEDKMKVVGVVVGNDVATLQTQPGQQNQSAPLPIASALVVGGCHSLSRVSGNIVGDPMEKAAFEHFGWTLSADNKSVEGLNPWFYDAGRKLAPAKVSVLRRWQFVSELGRMSTIAVIGGRTTYWQKPAEGAESASAGSNRSQSAAPEFKHGQGYLRLDNNYDGDVMLLCKGAPERVRPLLREVPEYYDDLYQQLAIGGMRVLTLACRKLPITPTQVPSVVREEVESGLEFVGFLALESPIRPSSVICMRQLDGHKLIMITGDNVLTACHVADAVEMGDRTHVDHSAAVRKTWGDFAILVPEEGGFCWRLRNGNPVPRVAKSGDFVDHMNEIKQSMRLCITGPAIDALVDYERRSGRRVLAENVLNTTVFARVSPQQKKFVVRTFKRAGMKTAMCGDGTNDMAALKVAHVGISLLKSAFKKPNKELTNKLGDMIRKQPYQLQREALEKLQRDLQDGMPELKLGEASIASPFTYRKNDVLCVPLLVRSGRCALTTVVLLHKVMGVNSLITSLGMSVLSMDGVGLSEAQATVSSLMYTFMLMALSKSKPAQEHSSKRPEKSIFKPASFTSFVLQCCLHVSVILHLWGIGKSLRAPDYVPNLDAPFAPNIVNTVVYYGCLSISIAGFLSNYRGYPYMQPLWENKFLSRPLAAAALFVLVLASDIFRPLNDYLSLVAIPNHTVRMHVIAVLAIDILGAVGIERLCRRLLSRS</sequence>
<keyword evidence="2 10" id="KW-0812">Transmembrane</keyword>
<accession>A0A2H6KA76</accession>
<feature type="domain" description="P-type ATPase A" evidence="11">
    <location>
        <begin position="308"/>
        <end position="445"/>
    </location>
</feature>
<dbReference type="GO" id="GO:0015662">
    <property type="term" value="F:P-type ion transporter activity"/>
    <property type="evidence" value="ECO:0007669"/>
    <property type="project" value="TreeGrafter"/>
</dbReference>
<evidence type="ECO:0000256" key="9">
    <source>
        <dbReference type="ARBA" id="ARBA00023136"/>
    </source>
</evidence>
<dbReference type="SFLD" id="SFLDG00002">
    <property type="entry name" value="C1.7:_P-type_atpase_like"/>
    <property type="match status" value="1"/>
</dbReference>
<dbReference type="InterPro" id="IPR036412">
    <property type="entry name" value="HAD-like_sf"/>
</dbReference>
<dbReference type="PROSITE" id="PS00154">
    <property type="entry name" value="ATPASE_E1_E2"/>
    <property type="match status" value="1"/>
</dbReference>
<dbReference type="PANTHER" id="PTHR45630:SF7">
    <property type="entry name" value="ENDOPLASMIC RETICULUM TRANSMEMBRANE HELIX TRANSLOCASE"/>
    <property type="match status" value="1"/>
</dbReference>
<dbReference type="VEuPathDB" id="PiroplasmaDB:BOVATA_013940"/>
<keyword evidence="6" id="KW-0460">Magnesium</keyword>
<dbReference type="GO" id="GO:0019829">
    <property type="term" value="F:ATPase-coupled monoatomic cation transmembrane transporter activity"/>
    <property type="evidence" value="ECO:0007669"/>
    <property type="project" value="TreeGrafter"/>
</dbReference>
<evidence type="ECO:0000256" key="2">
    <source>
        <dbReference type="ARBA" id="ARBA00022692"/>
    </source>
</evidence>
<feature type="transmembrane region" description="Helical" evidence="10">
    <location>
        <begin position="461"/>
        <end position="479"/>
    </location>
</feature>
<dbReference type="SUPFAM" id="SSF81653">
    <property type="entry name" value="Calcium ATPase, transduction domain A"/>
    <property type="match status" value="1"/>
</dbReference>
<keyword evidence="8 10" id="KW-1133">Transmembrane helix</keyword>
<dbReference type="GO" id="GO:0005524">
    <property type="term" value="F:ATP binding"/>
    <property type="evidence" value="ECO:0007669"/>
    <property type="project" value="UniProtKB-KW"/>
</dbReference>
<dbReference type="GO" id="GO:0006874">
    <property type="term" value="P:intracellular calcium ion homeostasis"/>
    <property type="evidence" value="ECO:0007669"/>
    <property type="project" value="TreeGrafter"/>
</dbReference>
<reference evidence="12 13" key="1">
    <citation type="journal article" date="2017" name="BMC Genomics">
        <title>Whole-genome assembly of Babesia ovata and comparative genomics between closely related pathogens.</title>
        <authorList>
            <person name="Yamagishi J."/>
            <person name="Asada M."/>
            <person name="Hakimi H."/>
            <person name="Tanaka T.Q."/>
            <person name="Sugimoto C."/>
            <person name="Kawazu S."/>
        </authorList>
    </citation>
    <scope>NUCLEOTIDE SEQUENCE [LARGE SCALE GENOMIC DNA]</scope>
    <source>
        <strain evidence="12 13">Miyake</strain>
    </source>
</reference>
<feature type="transmembrane region" description="Helical" evidence="10">
    <location>
        <begin position="20"/>
        <end position="39"/>
    </location>
</feature>
<keyword evidence="3" id="KW-0479">Metal-binding</keyword>
<dbReference type="Gene3D" id="3.40.50.1000">
    <property type="entry name" value="HAD superfamily/HAD-like"/>
    <property type="match status" value="1"/>
</dbReference>
<dbReference type="GeneID" id="39873671"/>
<comment type="caution">
    <text evidence="12">The sequence shown here is derived from an EMBL/GenBank/DDBJ whole genome shotgun (WGS) entry which is preliminary data.</text>
</comment>
<evidence type="ECO:0000256" key="10">
    <source>
        <dbReference type="SAM" id="Phobius"/>
    </source>
</evidence>
<proteinExistence type="predicted"/>
<evidence type="ECO:0000259" key="11">
    <source>
        <dbReference type="Pfam" id="PF00122"/>
    </source>
</evidence>
<evidence type="ECO:0000256" key="5">
    <source>
        <dbReference type="ARBA" id="ARBA00022840"/>
    </source>
</evidence>
<keyword evidence="7" id="KW-1278">Translocase</keyword>